<sequence length="165" mass="18238">MVELDLASVFPSLSVLSDAWHLSSSAGPRLHQGVSVPLLFHLFINSTALAAGRVISKKSPIPILCNGEPPFPITTTGLFDTQGYDYCPLNCMTLRHSQVALDVQLFHPNSPRLWLLWPPSLHHHLLTVLSMHHTCKSTIHQIISRTYSLTIKSVTLSVSLCSFNC</sequence>
<name>A0A6A5Y0J9_9PLEO</name>
<evidence type="ECO:0000313" key="2">
    <source>
        <dbReference type="Proteomes" id="UP000799778"/>
    </source>
</evidence>
<reference evidence="1" key="1">
    <citation type="journal article" date="2020" name="Stud. Mycol.">
        <title>101 Dothideomycetes genomes: a test case for predicting lifestyles and emergence of pathogens.</title>
        <authorList>
            <person name="Haridas S."/>
            <person name="Albert R."/>
            <person name="Binder M."/>
            <person name="Bloem J."/>
            <person name="Labutti K."/>
            <person name="Salamov A."/>
            <person name="Andreopoulos B."/>
            <person name="Baker S."/>
            <person name="Barry K."/>
            <person name="Bills G."/>
            <person name="Bluhm B."/>
            <person name="Cannon C."/>
            <person name="Castanera R."/>
            <person name="Culley D."/>
            <person name="Daum C."/>
            <person name="Ezra D."/>
            <person name="Gonzalez J."/>
            <person name="Henrissat B."/>
            <person name="Kuo A."/>
            <person name="Liang C."/>
            <person name="Lipzen A."/>
            <person name="Lutzoni F."/>
            <person name="Magnuson J."/>
            <person name="Mondo S."/>
            <person name="Nolan M."/>
            <person name="Ohm R."/>
            <person name="Pangilinan J."/>
            <person name="Park H.-J."/>
            <person name="Ramirez L."/>
            <person name="Alfaro M."/>
            <person name="Sun H."/>
            <person name="Tritt A."/>
            <person name="Yoshinaga Y."/>
            <person name="Zwiers L.-H."/>
            <person name="Turgeon B."/>
            <person name="Goodwin S."/>
            <person name="Spatafora J."/>
            <person name="Crous P."/>
            <person name="Grigoriev I."/>
        </authorList>
    </citation>
    <scope>NUCLEOTIDE SEQUENCE</scope>
    <source>
        <strain evidence="1">CBS 175.79</strain>
    </source>
</reference>
<organism evidence="1 2">
    <name type="scientific">Aaosphaeria arxii CBS 175.79</name>
    <dbReference type="NCBI Taxonomy" id="1450172"/>
    <lineage>
        <taxon>Eukaryota</taxon>
        <taxon>Fungi</taxon>
        <taxon>Dikarya</taxon>
        <taxon>Ascomycota</taxon>
        <taxon>Pezizomycotina</taxon>
        <taxon>Dothideomycetes</taxon>
        <taxon>Pleosporomycetidae</taxon>
        <taxon>Pleosporales</taxon>
        <taxon>Pleosporales incertae sedis</taxon>
        <taxon>Aaosphaeria</taxon>
    </lineage>
</organism>
<accession>A0A6A5Y0J9</accession>
<keyword evidence="2" id="KW-1185">Reference proteome</keyword>
<protein>
    <submittedName>
        <fullName evidence="1">Uncharacterized protein</fullName>
    </submittedName>
</protein>
<dbReference type="AlphaFoldDB" id="A0A6A5Y0J9"/>
<dbReference type="GeneID" id="54278906"/>
<dbReference type="EMBL" id="ML978068">
    <property type="protein sequence ID" value="KAF2018451.1"/>
    <property type="molecule type" value="Genomic_DNA"/>
</dbReference>
<evidence type="ECO:0000313" key="1">
    <source>
        <dbReference type="EMBL" id="KAF2018451.1"/>
    </source>
</evidence>
<dbReference type="RefSeq" id="XP_033386790.1">
    <property type="nucleotide sequence ID" value="XM_033521509.1"/>
</dbReference>
<proteinExistence type="predicted"/>
<gene>
    <name evidence="1" type="ORF">BU24DRAFT_171196</name>
</gene>
<dbReference type="Proteomes" id="UP000799778">
    <property type="component" value="Unassembled WGS sequence"/>
</dbReference>